<accession>A0ABN8MV62</accession>
<organism evidence="1 2">
    <name type="scientific">Porites lobata</name>
    <dbReference type="NCBI Taxonomy" id="104759"/>
    <lineage>
        <taxon>Eukaryota</taxon>
        <taxon>Metazoa</taxon>
        <taxon>Cnidaria</taxon>
        <taxon>Anthozoa</taxon>
        <taxon>Hexacorallia</taxon>
        <taxon>Scleractinia</taxon>
        <taxon>Fungiina</taxon>
        <taxon>Poritidae</taxon>
        <taxon>Porites</taxon>
    </lineage>
</organism>
<reference evidence="1 2" key="1">
    <citation type="submission" date="2022-05" db="EMBL/GenBank/DDBJ databases">
        <authorList>
            <consortium name="Genoscope - CEA"/>
            <person name="William W."/>
        </authorList>
    </citation>
    <scope>NUCLEOTIDE SEQUENCE [LARGE SCALE GENOMIC DNA]</scope>
</reference>
<proteinExistence type="predicted"/>
<protein>
    <submittedName>
        <fullName evidence="1">Uncharacterized protein</fullName>
    </submittedName>
</protein>
<dbReference type="Proteomes" id="UP001159405">
    <property type="component" value="Unassembled WGS sequence"/>
</dbReference>
<gene>
    <name evidence="1" type="ORF">PLOB_00016197</name>
</gene>
<evidence type="ECO:0000313" key="1">
    <source>
        <dbReference type="EMBL" id="CAH3033967.1"/>
    </source>
</evidence>
<comment type="caution">
    <text evidence="1">The sequence shown here is derived from an EMBL/GenBank/DDBJ whole genome shotgun (WGS) entry which is preliminary data.</text>
</comment>
<dbReference type="EMBL" id="CALNXK010000002">
    <property type="protein sequence ID" value="CAH3033967.1"/>
    <property type="molecule type" value="Genomic_DNA"/>
</dbReference>
<name>A0ABN8MV62_9CNID</name>
<sequence length="183" mass="19870">MPSHVVPTIEPPDQVCLHAGTNDLKSSTSSDSADGIIDLAIEDGNDSESEIFISELTARNDDYCDFVKAVNICVKKFCPQNNWKLISHANVSSKGLNKGDLHLSGEVSQTMPESVDNEVLPVGSDMSNFLPSKRGFKMACLNINSLVKHADELTAVLAEFSFDILTSARNTFAYFLTTGNVPE</sequence>
<keyword evidence="2" id="KW-1185">Reference proteome</keyword>
<evidence type="ECO:0000313" key="2">
    <source>
        <dbReference type="Proteomes" id="UP001159405"/>
    </source>
</evidence>